<dbReference type="GO" id="GO:0071108">
    <property type="term" value="P:protein K48-linked deubiquitination"/>
    <property type="evidence" value="ECO:0007669"/>
    <property type="project" value="TreeGrafter"/>
</dbReference>
<feature type="site" description="Interacts with free ubiquitin" evidence="9">
    <location>
        <position position="265"/>
    </location>
</feature>
<name>A0A131YLX5_RHIAP</name>
<evidence type="ECO:0000256" key="10">
    <source>
        <dbReference type="SAM" id="MobiDB-lite"/>
    </source>
</evidence>
<dbReference type="PROSITE" id="PS50802">
    <property type="entry name" value="OTU"/>
    <property type="match status" value="1"/>
</dbReference>
<dbReference type="PIRSF" id="PIRSF013503">
    <property type="entry name" value="Ubiquitin_thioesterase_Otubain"/>
    <property type="match status" value="1"/>
</dbReference>
<feature type="active site" evidence="8">
    <location>
        <position position="92"/>
    </location>
</feature>
<proteinExistence type="inferred from homology"/>
<dbReference type="EMBL" id="GEDV01009005">
    <property type="protein sequence ID" value="JAP79552.1"/>
    <property type="molecule type" value="Transcribed_RNA"/>
</dbReference>
<dbReference type="InterPro" id="IPR003323">
    <property type="entry name" value="OTU_dom"/>
</dbReference>
<dbReference type="InterPro" id="IPR038765">
    <property type="entry name" value="Papain-like_cys_pep_sf"/>
</dbReference>
<evidence type="ECO:0000256" key="5">
    <source>
        <dbReference type="ARBA" id="ARBA00022801"/>
    </source>
</evidence>
<evidence type="ECO:0000256" key="6">
    <source>
        <dbReference type="ARBA" id="ARBA00022807"/>
    </source>
</evidence>
<feature type="active site" evidence="8">
    <location>
        <position position="269"/>
    </location>
</feature>
<dbReference type="Pfam" id="PF10275">
    <property type="entry name" value="Peptidase_C65"/>
    <property type="match status" value="1"/>
</dbReference>
<evidence type="ECO:0000313" key="12">
    <source>
        <dbReference type="EMBL" id="JAP79552.1"/>
    </source>
</evidence>
<sequence length="276" mass="32421">MNPSNVNMADDVRQEAPKSPSNNAISDINHDEAILAQEKEIEREIAERIPLVDTKQDLEILEKEYARDDEVYQQKVKDLRSKYSHIRKTRPDGNCFFRAFSFAYLESLLNDKEEYTRFKKVAENSKEDLVSLGFQRFTIEDFHDTFMDVLKRIENNISLEDLLKIFNDQGYSDYIVVYMRLLTSGQLQKEAAFFESFIDGQRTVQEFCKQEVEPMYKESDHIHVISLTRNLGVGVRIEYMDRGLGGKVNTHDFPEDREPRIHLLYRPGHYDILYLS</sequence>
<dbReference type="InterPro" id="IPR016615">
    <property type="entry name" value="Otubain"/>
</dbReference>
<keyword evidence="4 7" id="KW-0833">Ubl conjugation pathway</keyword>
<evidence type="ECO:0000256" key="7">
    <source>
        <dbReference type="PIRNR" id="PIRNR013503"/>
    </source>
</evidence>
<protein>
    <recommendedName>
        <fullName evidence="7">Ubiquitin thioesterase</fullName>
        <ecNumber evidence="7">3.4.19.12</ecNumber>
    </recommendedName>
</protein>
<keyword evidence="3 7" id="KW-0645">Protease</keyword>
<reference evidence="12" key="1">
    <citation type="journal article" date="2016" name="Ticks Tick Borne Dis.">
        <title>De novo assembly and annotation of the salivary gland transcriptome of Rhipicephalus appendiculatus male and female ticks during blood feeding.</title>
        <authorList>
            <person name="de Castro M.H."/>
            <person name="de Klerk D."/>
            <person name="Pienaar R."/>
            <person name="Latif A.A."/>
            <person name="Rees D.J."/>
            <person name="Mans B.J."/>
        </authorList>
    </citation>
    <scope>NUCLEOTIDE SEQUENCE</scope>
    <source>
        <tissue evidence="12">Salivary glands</tissue>
    </source>
</reference>
<dbReference type="GO" id="GO:0043130">
    <property type="term" value="F:ubiquitin binding"/>
    <property type="evidence" value="ECO:0007669"/>
    <property type="project" value="UniProtKB-UniRule"/>
</dbReference>
<dbReference type="Gene3D" id="1.20.1300.20">
    <property type="entry name" value="Peptidase C65 Otubain, subdomain 2"/>
    <property type="match status" value="1"/>
</dbReference>
<evidence type="ECO:0000256" key="8">
    <source>
        <dbReference type="PIRSR" id="PIRSR013503-1"/>
    </source>
</evidence>
<feature type="site" description="Interacts with free ubiquitin" evidence="9">
    <location>
        <position position="241"/>
    </location>
</feature>
<accession>A0A131YLX5</accession>
<feature type="site" description="Interacts with free ubiquitin" evidence="9">
    <location>
        <position position="225"/>
    </location>
</feature>
<evidence type="ECO:0000256" key="1">
    <source>
        <dbReference type="ARBA" id="ARBA00000707"/>
    </source>
</evidence>
<evidence type="ECO:0000256" key="4">
    <source>
        <dbReference type="ARBA" id="ARBA00022786"/>
    </source>
</evidence>
<keyword evidence="5 7" id="KW-0378">Hydrolase</keyword>
<feature type="region of interest" description="Disordered" evidence="10">
    <location>
        <begin position="1"/>
        <end position="25"/>
    </location>
</feature>
<comment type="catalytic activity">
    <reaction evidence="1 7">
        <text>Thiol-dependent hydrolysis of ester, thioester, amide, peptide and isopeptide bonds formed by the C-terminal Gly of ubiquitin (a 76-residue protein attached to proteins as an intracellular targeting signal).</text>
        <dbReference type="EC" id="3.4.19.12"/>
    </reaction>
</comment>
<organism evidence="12">
    <name type="scientific">Rhipicephalus appendiculatus</name>
    <name type="common">Brown ear tick</name>
    <dbReference type="NCBI Taxonomy" id="34631"/>
    <lineage>
        <taxon>Eukaryota</taxon>
        <taxon>Metazoa</taxon>
        <taxon>Ecdysozoa</taxon>
        <taxon>Arthropoda</taxon>
        <taxon>Chelicerata</taxon>
        <taxon>Arachnida</taxon>
        <taxon>Acari</taxon>
        <taxon>Parasitiformes</taxon>
        <taxon>Ixodida</taxon>
        <taxon>Ixodoidea</taxon>
        <taxon>Ixodidae</taxon>
        <taxon>Rhipicephalinae</taxon>
        <taxon>Rhipicephalus</taxon>
        <taxon>Rhipicephalus</taxon>
    </lineage>
</organism>
<dbReference type="AlphaFoldDB" id="A0A131YLX5"/>
<evidence type="ECO:0000259" key="11">
    <source>
        <dbReference type="PROSITE" id="PS50802"/>
    </source>
</evidence>
<dbReference type="FunFam" id="1.20.1300.20:FF:000001">
    <property type="entry name" value="Ubiquitin thioesterase OTUB1"/>
    <property type="match status" value="1"/>
</dbReference>
<dbReference type="GO" id="GO:0004843">
    <property type="term" value="F:cysteine-type deubiquitinase activity"/>
    <property type="evidence" value="ECO:0007669"/>
    <property type="project" value="UniProtKB-UniRule"/>
</dbReference>
<evidence type="ECO:0000256" key="9">
    <source>
        <dbReference type="PIRSR" id="PIRSR013503-2"/>
    </source>
</evidence>
<keyword evidence="6 7" id="KW-0788">Thiol protease</keyword>
<dbReference type="InterPro" id="IPR019400">
    <property type="entry name" value="Peptidase_C65_otubain"/>
</dbReference>
<dbReference type="InterPro" id="IPR042467">
    <property type="entry name" value="Peptidase_C65_otubain_sub2"/>
</dbReference>
<dbReference type="PANTHER" id="PTHR12931">
    <property type="entry name" value="UBIQUITIN THIOLESTERASE PROTEIN OTUB"/>
    <property type="match status" value="1"/>
</dbReference>
<evidence type="ECO:0000256" key="3">
    <source>
        <dbReference type="ARBA" id="ARBA00022670"/>
    </source>
</evidence>
<dbReference type="SUPFAM" id="SSF54001">
    <property type="entry name" value="Cysteine proteinases"/>
    <property type="match status" value="1"/>
</dbReference>
<feature type="site" description="Interacts with free ubiquitin" evidence="9">
    <location>
        <position position="239"/>
    </location>
</feature>
<dbReference type="EC" id="3.4.19.12" evidence="7"/>
<dbReference type="GO" id="GO:0006508">
    <property type="term" value="P:proteolysis"/>
    <property type="evidence" value="ECO:0007669"/>
    <property type="project" value="UniProtKB-KW"/>
</dbReference>
<comment type="similarity">
    <text evidence="2 7">Belongs to the peptidase C65 family.</text>
</comment>
<dbReference type="GO" id="GO:0005634">
    <property type="term" value="C:nucleus"/>
    <property type="evidence" value="ECO:0007669"/>
    <property type="project" value="TreeGrafter"/>
</dbReference>
<dbReference type="CDD" id="cd22763">
    <property type="entry name" value="OTUB1"/>
    <property type="match status" value="1"/>
</dbReference>
<feature type="domain" description="OTU" evidence="11">
    <location>
        <begin position="84"/>
        <end position="276"/>
    </location>
</feature>
<evidence type="ECO:0000256" key="2">
    <source>
        <dbReference type="ARBA" id="ARBA00006579"/>
    </source>
</evidence>
<feature type="active site" description="Nucleophile" evidence="8">
    <location>
        <position position="95"/>
    </location>
</feature>
<dbReference type="InterPro" id="IPR042468">
    <property type="entry name" value="Peptidase_C65_otubain_sub1"/>
</dbReference>
<dbReference type="Gene3D" id="3.30.200.60">
    <property type="entry name" value="Peptidase C65 Otubain, subdomain 1"/>
    <property type="match status" value="1"/>
</dbReference>
<feature type="site" description="Interacts with free ubiquitin" evidence="9">
    <location>
        <position position="270"/>
    </location>
</feature>
<dbReference type="PANTHER" id="PTHR12931:SF15">
    <property type="entry name" value="UBIQUITIN THIOESTERASE OTUBAIN-LIKE"/>
    <property type="match status" value="1"/>
</dbReference>